<dbReference type="Proteomes" id="UP000789702">
    <property type="component" value="Unassembled WGS sequence"/>
</dbReference>
<evidence type="ECO:0000313" key="2">
    <source>
        <dbReference type="Proteomes" id="UP000789702"/>
    </source>
</evidence>
<feature type="non-terminal residue" evidence="1">
    <location>
        <position position="1"/>
    </location>
</feature>
<organism evidence="1 2">
    <name type="scientific">Dentiscutata heterogama</name>
    <dbReference type="NCBI Taxonomy" id="1316150"/>
    <lineage>
        <taxon>Eukaryota</taxon>
        <taxon>Fungi</taxon>
        <taxon>Fungi incertae sedis</taxon>
        <taxon>Mucoromycota</taxon>
        <taxon>Glomeromycotina</taxon>
        <taxon>Glomeromycetes</taxon>
        <taxon>Diversisporales</taxon>
        <taxon>Gigasporaceae</taxon>
        <taxon>Dentiscutata</taxon>
    </lineage>
</organism>
<accession>A0ACA9QEM2</accession>
<keyword evidence="2" id="KW-1185">Reference proteome</keyword>
<dbReference type="EMBL" id="CAJVPU010043887">
    <property type="protein sequence ID" value="CAG8746600.1"/>
    <property type="molecule type" value="Genomic_DNA"/>
</dbReference>
<evidence type="ECO:0000313" key="1">
    <source>
        <dbReference type="EMBL" id="CAG8746600.1"/>
    </source>
</evidence>
<proteinExistence type="predicted"/>
<reference evidence="1" key="1">
    <citation type="submission" date="2021-06" db="EMBL/GenBank/DDBJ databases">
        <authorList>
            <person name="Kallberg Y."/>
            <person name="Tangrot J."/>
            <person name="Rosling A."/>
        </authorList>
    </citation>
    <scope>NUCLEOTIDE SEQUENCE</scope>
    <source>
        <strain evidence="1">IL203A</strain>
    </source>
</reference>
<comment type="caution">
    <text evidence="1">The sequence shown here is derived from an EMBL/GenBank/DDBJ whole genome shotgun (WGS) entry which is preliminary data.</text>
</comment>
<protein>
    <submittedName>
        <fullName evidence="1">17458_t:CDS:1</fullName>
    </submittedName>
</protein>
<gene>
    <name evidence="1" type="ORF">DHETER_LOCUS14384</name>
</gene>
<name>A0ACA9QEM2_9GLOM</name>
<sequence length="205" mass="24426">HIENDWLKLTLLFDCDDETLAIILHSILRSMSESQIEIAARLDTVEKRQAWENEFTQLYIKPKVTNALRTANDFKKLVKDAQRTLENEVNETLDVDEDYQNNFYPRIWRRIGKPSLENLQAYCMGYPDFSTKFPFLSLFFEYQEQLTLVKNLIPIVKFTRMLSSRLCYRLKRDEALNLTFDRFFRRNEVQSQISLEKAFENFANA</sequence>